<keyword evidence="3" id="KW-0812">Transmembrane</keyword>
<dbReference type="PANTHER" id="PTHR37042">
    <property type="entry name" value="OUTER MEMBRANE PROTEIN RV1973"/>
    <property type="match status" value="1"/>
</dbReference>
<evidence type="ECO:0000256" key="1">
    <source>
        <dbReference type="ARBA" id="ARBA00004370"/>
    </source>
</evidence>
<organism evidence="4 5">
    <name type="scientific">Rhodococcus gannanensis</name>
    <dbReference type="NCBI Taxonomy" id="1960308"/>
    <lineage>
        <taxon>Bacteria</taxon>
        <taxon>Bacillati</taxon>
        <taxon>Actinomycetota</taxon>
        <taxon>Actinomycetes</taxon>
        <taxon>Mycobacteriales</taxon>
        <taxon>Nocardiaceae</taxon>
        <taxon>Rhodococcus</taxon>
    </lineage>
</organism>
<dbReference type="EMBL" id="JBHUFB010000020">
    <property type="protein sequence ID" value="MFD1814891.1"/>
    <property type="molecule type" value="Genomic_DNA"/>
</dbReference>
<dbReference type="RefSeq" id="WP_378487354.1">
    <property type="nucleotide sequence ID" value="NZ_JBHUFB010000020.1"/>
</dbReference>
<evidence type="ECO:0000256" key="3">
    <source>
        <dbReference type="SAM" id="Phobius"/>
    </source>
</evidence>
<feature type="transmembrane region" description="Helical" evidence="3">
    <location>
        <begin position="26"/>
        <end position="46"/>
    </location>
</feature>
<protein>
    <recommendedName>
        <fullName evidence="6">Mce-associated membrane protein</fullName>
    </recommendedName>
</protein>
<keyword evidence="3" id="KW-1133">Transmembrane helix</keyword>
<comment type="caution">
    <text evidence="4">The sequence shown here is derived from an EMBL/GenBank/DDBJ whole genome shotgun (WGS) entry which is preliminary data.</text>
</comment>
<evidence type="ECO:0000256" key="2">
    <source>
        <dbReference type="ARBA" id="ARBA00023136"/>
    </source>
</evidence>
<dbReference type="PANTHER" id="PTHR37042:SF4">
    <property type="entry name" value="OUTER MEMBRANE PROTEIN RV1973"/>
    <property type="match status" value="1"/>
</dbReference>
<proteinExistence type="predicted"/>
<evidence type="ECO:0000313" key="5">
    <source>
        <dbReference type="Proteomes" id="UP001597286"/>
    </source>
</evidence>
<keyword evidence="2 3" id="KW-0472">Membrane</keyword>
<gene>
    <name evidence="4" type="ORF">ACFSJG_21945</name>
</gene>
<name>A0ABW4PA70_9NOCA</name>
<dbReference type="Proteomes" id="UP001597286">
    <property type="component" value="Unassembled WGS sequence"/>
</dbReference>
<reference evidence="5" key="1">
    <citation type="journal article" date="2019" name="Int. J. Syst. Evol. Microbiol.">
        <title>The Global Catalogue of Microorganisms (GCM) 10K type strain sequencing project: providing services to taxonomists for standard genome sequencing and annotation.</title>
        <authorList>
            <consortium name="The Broad Institute Genomics Platform"/>
            <consortium name="The Broad Institute Genome Sequencing Center for Infectious Disease"/>
            <person name="Wu L."/>
            <person name="Ma J."/>
        </authorList>
    </citation>
    <scope>NUCLEOTIDE SEQUENCE [LARGE SCALE GENOMIC DNA]</scope>
    <source>
        <strain evidence="5">DT72</strain>
    </source>
</reference>
<accession>A0ABW4PA70</accession>
<keyword evidence="5" id="KW-1185">Reference proteome</keyword>
<sequence>MAQTRVDGSPPAVETPRVGVSRTGRVVVALAVLCLVLVGVCGVLLWQLRQATGEEAEQRDAVAAATKTAMNLATVDHTSAESDVQRVLDGATGQFHDEFASSAESFVSVVKDTEVTTVAQDADAAIETWDGGSGVVLVQVRSTVTNRVEPQEKARVWRLRMTVEESGGEYRTSAVEYVS</sequence>
<evidence type="ECO:0008006" key="6">
    <source>
        <dbReference type="Google" id="ProtNLM"/>
    </source>
</evidence>
<comment type="subcellular location">
    <subcellularLocation>
        <location evidence="1">Membrane</location>
    </subcellularLocation>
</comment>
<evidence type="ECO:0000313" key="4">
    <source>
        <dbReference type="EMBL" id="MFD1814891.1"/>
    </source>
</evidence>